<dbReference type="EMBL" id="MPUH01000155">
    <property type="protein sequence ID" value="OMJ88255.1"/>
    <property type="molecule type" value="Genomic_DNA"/>
</dbReference>
<evidence type="ECO:0000313" key="4">
    <source>
        <dbReference type="EMBL" id="OMJ88255.1"/>
    </source>
</evidence>
<feature type="domain" description="Peptidase M14" evidence="3">
    <location>
        <begin position="77"/>
        <end position="234"/>
    </location>
</feature>
<evidence type="ECO:0000259" key="3">
    <source>
        <dbReference type="Pfam" id="PF00246"/>
    </source>
</evidence>
<dbReference type="GO" id="GO:0008270">
    <property type="term" value="F:zinc ion binding"/>
    <property type="evidence" value="ECO:0007669"/>
    <property type="project" value="InterPro"/>
</dbReference>
<sequence length="242" mass="27598">MWPIKVFAGMMLLAVALDESIIEFDGPKKFYNYDGISVLIQQLSIAYSKNLTTCVTGYPNSICYIPTSSSSIKGQPVKVLLLGGFYAHSMTPVLLLRCAEYFQEVKFDEIKEILEVHVVPIVNVGGYNELYDNDEDDKILKINYIKGSSNSCYEGVNIDRCFSFNYRENEDCSEDLANRGNDAQMDDSRGIEKLLDQNYSFILNFQSITNNLIIPYAYSDNDLDEKDQIVYDKLSSKKVKYY</sequence>
<reference evidence="4 5" key="1">
    <citation type="submission" date="2016-11" db="EMBL/GenBank/DDBJ databases">
        <title>The macronuclear genome of Stentor coeruleus: a giant cell with tiny introns.</title>
        <authorList>
            <person name="Slabodnick M."/>
            <person name="Ruby J.G."/>
            <person name="Reiff S.B."/>
            <person name="Swart E.C."/>
            <person name="Gosai S."/>
            <person name="Prabakaran S."/>
            <person name="Witkowska E."/>
            <person name="Larue G.E."/>
            <person name="Fisher S."/>
            <person name="Freeman R.M."/>
            <person name="Gunawardena J."/>
            <person name="Chu W."/>
            <person name="Stover N.A."/>
            <person name="Gregory B.D."/>
            <person name="Nowacki M."/>
            <person name="Derisi J."/>
            <person name="Roy S.W."/>
            <person name="Marshall W.F."/>
            <person name="Sood P."/>
        </authorList>
    </citation>
    <scope>NUCLEOTIDE SEQUENCE [LARGE SCALE GENOMIC DNA]</scope>
    <source>
        <strain evidence="4">WM001</strain>
    </source>
</reference>
<evidence type="ECO:0000256" key="1">
    <source>
        <dbReference type="ARBA" id="ARBA00005988"/>
    </source>
</evidence>
<dbReference type="SUPFAM" id="SSF53187">
    <property type="entry name" value="Zn-dependent exopeptidases"/>
    <property type="match status" value="1"/>
</dbReference>
<dbReference type="Proteomes" id="UP000187209">
    <property type="component" value="Unassembled WGS sequence"/>
</dbReference>
<organism evidence="4 5">
    <name type="scientific">Stentor coeruleus</name>
    <dbReference type="NCBI Taxonomy" id="5963"/>
    <lineage>
        <taxon>Eukaryota</taxon>
        <taxon>Sar</taxon>
        <taxon>Alveolata</taxon>
        <taxon>Ciliophora</taxon>
        <taxon>Postciliodesmatophora</taxon>
        <taxon>Heterotrichea</taxon>
        <taxon>Heterotrichida</taxon>
        <taxon>Stentoridae</taxon>
        <taxon>Stentor</taxon>
    </lineage>
</organism>
<dbReference type="AlphaFoldDB" id="A0A1R2CH04"/>
<dbReference type="InterPro" id="IPR000834">
    <property type="entry name" value="Peptidase_M14"/>
</dbReference>
<comment type="similarity">
    <text evidence="1">Belongs to the peptidase M14 family.</text>
</comment>
<dbReference type="Gene3D" id="3.40.630.10">
    <property type="entry name" value="Zn peptidases"/>
    <property type="match status" value="1"/>
</dbReference>
<feature type="chain" id="PRO_5010163593" description="Peptidase M14 domain-containing protein" evidence="2">
    <location>
        <begin position="19"/>
        <end position="242"/>
    </location>
</feature>
<keyword evidence="2" id="KW-0732">Signal</keyword>
<evidence type="ECO:0000256" key="2">
    <source>
        <dbReference type="SAM" id="SignalP"/>
    </source>
</evidence>
<dbReference type="GO" id="GO:0006508">
    <property type="term" value="P:proteolysis"/>
    <property type="evidence" value="ECO:0007669"/>
    <property type="project" value="InterPro"/>
</dbReference>
<keyword evidence="5" id="KW-1185">Reference proteome</keyword>
<accession>A0A1R2CH04</accession>
<evidence type="ECO:0000313" key="5">
    <source>
        <dbReference type="Proteomes" id="UP000187209"/>
    </source>
</evidence>
<gene>
    <name evidence="4" type="ORF">SteCoe_9839</name>
</gene>
<feature type="signal peptide" evidence="2">
    <location>
        <begin position="1"/>
        <end position="18"/>
    </location>
</feature>
<dbReference type="OrthoDB" id="3626597at2759"/>
<name>A0A1R2CH04_9CILI</name>
<dbReference type="GO" id="GO:0004181">
    <property type="term" value="F:metallocarboxypeptidase activity"/>
    <property type="evidence" value="ECO:0007669"/>
    <property type="project" value="InterPro"/>
</dbReference>
<protein>
    <recommendedName>
        <fullName evidence="3">Peptidase M14 domain-containing protein</fullName>
    </recommendedName>
</protein>
<dbReference type="Pfam" id="PF00246">
    <property type="entry name" value="Peptidase_M14"/>
    <property type="match status" value="1"/>
</dbReference>
<comment type="caution">
    <text evidence="4">The sequence shown here is derived from an EMBL/GenBank/DDBJ whole genome shotgun (WGS) entry which is preliminary data.</text>
</comment>
<proteinExistence type="inferred from homology"/>